<dbReference type="SUPFAM" id="SSF56801">
    <property type="entry name" value="Acetyl-CoA synthetase-like"/>
    <property type="match status" value="1"/>
</dbReference>
<sequence length="1431" mass="159279">MGSHQTEKPAYWQEWNACLLLGGERHKKDDSRIVALKTAILEDDRDEIALLDFRPAQKESGIALFKLAWCTVVGFYVGTEDVCTAVYMDGSESLMRCKIDPQETIANMIPSLKQVPLPKSAHESENGDLEAATELFDTALSIVQAESSARYENATRADKQLLVAEVDVTEMCITVYYTASLVSEHWAQRAAGLFARCIRQMTAYPDERLRDLDILPPTESEQINQWNSKTFGSYDECIHQVIHKTMLTMPDRPAVCSWDGDYTYRELDLISSRVASKLRDQGVETGSNVAFFFSKSKWAVVSMLAILKSGAAAVALSKDYPHARMHTILELTGAAVLLVGRDLEDELDVQGKLISKIVVDEQNFSTAAHGLNEEQPTLFVSTSVRSSDAAHIQFTSGSTGQPKGIVIEHGSYLAVRCHEIFGITKESRVLQFASYTFDAILDEVYSSLVAGACICIPSEEDRLNNLAGAISDMKATWMGITPTLARVIRPEDVPSIRTLCTWGETATTDIITEWADAVDLRNVYGPSETSGTTTVYSWSKGVRDPTLLGKAIPETIAWVVRTDNRALLAPIGAIGELVLQGPTVARGYLNDEVRTAASFIDAVPWLPNGPQNQRAYYTGDLVRYTDKGELQFCGRHDTQVKIRGNRVELGEIEYRINHNDPTGNTFSVVEVIRPLYRPTQEHLVAFISNASKSNSSTAPQLMPIEDKTRKNHAEIARVLSTHLPKHFIPSAYLPVSCIPTVASGKAARKVLRSMAEALSESQLHSYSLNAALKSEEPAVLGGQEMQSMAELWADILGLDRHNITPKSNFFWLGGNSILAMRLAIAARKRGLDVTVAQILNNPDLDQLASIISQEARAVPESKKKSNYEPLSSLSSVFAADFLERVAAPLLGVDQSQIEDLTLATDYQIENLAWSSLKTRGGTNYHTFDFAASVDGEKLQEAIRALVAYHAILRTVYFVYRRRVYQAALKQLPFEIVHCLSVNDPAMATSNLMQVESEQRLDITKALIKFWLFYDEEKKVKRLVFRASHLQYDGVTIGRWWKELGLLFNGSQLSPTPSYFNYISFASNNDAAAARDFWRGLLSGSSMTNVFQHSGIPYTHVLDGEVTRIVETKFLQPHTEITIGTAIKAAWSLVLAEMAGCCDVVFGSVIGGRNAPFHDVEHVAGACIDNIPVRVRVQPEMTRLELLKAVQMQYFQAIGFENFQFKRIVTECTEWRPWERLSTLVEYENLGEDEEYFHIGADNTYTANEIRPPADRHDITIFSMPLGEKETFIALDFSKSMVSGDTAQKMLDRMVVHATQFHDDVNGKVSLGKADELGLPKIPIEPPSQQTNRGDVKNEKTLADAESPQADEIRKLVRSAWVTELGCAPSAVEDIWAKNIPFYEVWGNLIASYALAKYFERHGFTTSMEELLLHADMKSQAALLLCLNRMQE</sequence>
<dbReference type="InterPro" id="IPR000873">
    <property type="entry name" value="AMP-dep_synth/lig_dom"/>
</dbReference>
<feature type="compositionally biased region" description="Basic and acidic residues" evidence="4">
    <location>
        <begin position="1333"/>
        <end position="1342"/>
    </location>
</feature>
<dbReference type="CDD" id="cd05918">
    <property type="entry name" value="A_NRPS_SidN3_like"/>
    <property type="match status" value="1"/>
</dbReference>
<dbReference type="InterPro" id="IPR045851">
    <property type="entry name" value="AMP-bd_C_sf"/>
</dbReference>
<dbReference type="InterPro" id="IPR020845">
    <property type="entry name" value="AMP-binding_CS"/>
</dbReference>
<dbReference type="OrthoDB" id="4867135at2759"/>
<feature type="region of interest" description="Disordered" evidence="4">
    <location>
        <begin position="1318"/>
        <end position="1346"/>
    </location>
</feature>
<dbReference type="Gene3D" id="3.40.50.12780">
    <property type="entry name" value="N-terminal domain of ligase-like"/>
    <property type="match status" value="1"/>
</dbReference>
<dbReference type="InterPro" id="IPR001242">
    <property type="entry name" value="Condensation_dom"/>
</dbReference>
<evidence type="ECO:0000256" key="1">
    <source>
        <dbReference type="ARBA" id="ARBA00022450"/>
    </source>
</evidence>
<evidence type="ECO:0000256" key="3">
    <source>
        <dbReference type="ARBA" id="ARBA00022598"/>
    </source>
</evidence>
<dbReference type="Proteomes" id="UP000315783">
    <property type="component" value="Unassembled WGS sequence"/>
</dbReference>
<keyword evidence="2" id="KW-0597">Phosphoprotein</keyword>
<dbReference type="InterPro" id="IPR009081">
    <property type="entry name" value="PP-bd_ACP"/>
</dbReference>
<dbReference type="Gene3D" id="3.30.559.30">
    <property type="entry name" value="Nonribosomal peptide synthetase, condensation domain"/>
    <property type="match status" value="2"/>
</dbReference>
<name>A0A545VSB4_9HYPO</name>
<keyword evidence="1" id="KW-0596">Phosphopantetheine</keyword>
<dbReference type="InterPro" id="IPR036736">
    <property type="entry name" value="ACP-like_sf"/>
</dbReference>
<gene>
    <name evidence="6" type="ORF">IF1G_07560</name>
</gene>
<evidence type="ECO:0000256" key="2">
    <source>
        <dbReference type="ARBA" id="ARBA00022553"/>
    </source>
</evidence>
<dbReference type="PROSITE" id="PS50075">
    <property type="entry name" value="CARRIER"/>
    <property type="match status" value="1"/>
</dbReference>
<dbReference type="Gene3D" id="3.30.559.10">
    <property type="entry name" value="Chloramphenicol acetyltransferase-like domain"/>
    <property type="match status" value="1"/>
</dbReference>
<evidence type="ECO:0000256" key="4">
    <source>
        <dbReference type="SAM" id="MobiDB-lite"/>
    </source>
</evidence>
<proteinExistence type="predicted"/>
<dbReference type="PANTHER" id="PTHR45527:SF16">
    <property type="entry name" value="NONRIBOSOMAL PEPTIDE SYNTHASE ATNA-RELATED"/>
    <property type="match status" value="1"/>
</dbReference>
<evidence type="ECO:0000259" key="5">
    <source>
        <dbReference type="PROSITE" id="PS50075"/>
    </source>
</evidence>
<dbReference type="FunFam" id="3.30.300.30:FF:000015">
    <property type="entry name" value="Nonribosomal peptide synthase SidD"/>
    <property type="match status" value="1"/>
</dbReference>
<organism evidence="6 7">
    <name type="scientific">Cordyceps javanica</name>
    <dbReference type="NCBI Taxonomy" id="43265"/>
    <lineage>
        <taxon>Eukaryota</taxon>
        <taxon>Fungi</taxon>
        <taxon>Dikarya</taxon>
        <taxon>Ascomycota</taxon>
        <taxon>Pezizomycotina</taxon>
        <taxon>Sordariomycetes</taxon>
        <taxon>Hypocreomycetidae</taxon>
        <taxon>Hypocreales</taxon>
        <taxon>Cordycipitaceae</taxon>
        <taxon>Cordyceps</taxon>
    </lineage>
</organism>
<dbReference type="GO" id="GO:0016874">
    <property type="term" value="F:ligase activity"/>
    <property type="evidence" value="ECO:0007669"/>
    <property type="project" value="UniProtKB-KW"/>
</dbReference>
<dbReference type="PROSITE" id="PS00455">
    <property type="entry name" value="AMP_BINDING"/>
    <property type="match status" value="1"/>
</dbReference>
<dbReference type="Pfam" id="PF00501">
    <property type="entry name" value="AMP-binding"/>
    <property type="match status" value="1"/>
</dbReference>
<evidence type="ECO:0000313" key="7">
    <source>
        <dbReference type="Proteomes" id="UP000315783"/>
    </source>
</evidence>
<dbReference type="GO" id="GO:0043041">
    <property type="term" value="P:amino acid activation for nonribosomal peptide biosynthetic process"/>
    <property type="evidence" value="ECO:0007669"/>
    <property type="project" value="TreeGrafter"/>
</dbReference>
<protein>
    <submittedName>
        <fullName evidence="6">Enniatin synthetase</fullName>
    </submittedName>
</protein>
<keyword evidence="7" id="KW-1185">Reference proteome</keyword>
<dbReference type="STRING" id="43265.A0A545VSB4"/>
<dbReference type="SUPFAM" id="SSF47336">
    <property type="entry name" value="ACP-like"/>
    <property type="match status" value="1"/>
</dbReference>
<dbReference type="NCBIfam" id="TIGR01733">
    <property type="entry name" value="AA-adenyl-dom"/>
    <property type="match status" value="1"/>
</dbReference>
<dbReference type="SUPFAM" id="SSF52777">
    <property type="entry name" value="CoA-dependent acyltransferases"/>
    <property type="match status" value="3"/>
</dbReference>
<dbReference type="InterPro" id="IPR023213">
    <property type="entry name" value="CAT-like_dom_sf"/>
</dbReference>
<dbReference type="Gene3D" id="3.30.300.30">
    <property type="match status" value="1"/>
</dbReference>
<dbReference type="InterPro" id="IPR010071">
    <property type="entry name" value="AA_adenyl_dom"/>
</dbReference>
<dbReference type="Pfam" id="PF00550">
    <property type="entry name" value="PP-binding"/>
    <property type="match status" value="1"/>
</dbReference>
<comment type="caution">
    <text evidence="6">The sequence shown here is derived from an EMBL/GenBank/DDBJ whole genome shotgun (WGS) entry which is preliminary data.</text>
</comment>
<reference evidence="6 7" key="1">
    <citation type="journal article" date="2019" name="Appl. Microbiol. Biotechnol.">
        <title>Genome sequence of Isaria javanica and comparative genome analysis insights into family S53 peptidase evolution in fungal entomopathogens.</title>
        <authorList>
            <person name="Lin R."/>
            <person name="Zhang X."/>
            <person name="Xin B."/>
            <person name="Zou M."/>
            <person name="Gao Y."/>
            <person name="Qin F."/>
            <person name="Hu Q."/>
            <person name="Xie B."/>
            <person name="Cheng X."/>
        </authorList>
    </citation>
    <scope>NUCLEOTIDE SEQUENCE [LARGE SCALE GENOMIC DNA]</scope>
    <source>
        <strain evidence="6 7">IJ1G</strain>
    </source>
</reference>
<dbReference type="Pfam" id="PF00668">
    <property type="entry name" value="Condensation"/>
    <property type="match status" value="1"/>
</dbReference>
<dbReference type="PANTHER" id="PTHR45527">
    <property type="entry name" value="NONRIBOSOMAL PEPTIDE SYNTHETASE"/>
    <property type="match status" value="1"/>
</dbReference>
<dbReference type="GO" id="GO:0031177">
    <property type="term" value="F:phosphopantetheine binding"/>
    <property type="evidence" value="ECO:0007669"/>
    <property type="project" value="TreeGrafter"/>
</dbReference>
<dbReference type="GO" id="GO:0005737">
    <property type="term" value="C:cytoplasm"/>
    <property type="evidence" value="ECO:0007669"/>
    <property type="project" value="TreeGrafter"/>
</dbReference>
<evidence type="ECO:0000313" key="6">
    <source>
        <dbReference type="EMBL" id="TQV93828.1"/>
    </source>
</evidence>
<dbReference type="Gene3D" id="1.10.1200.10">
    <property type="entry name" value="ACP-like"/>
    <property type="match status" value="1"/>
</dbReference>
<dbReference type="GO" id="GO:0044550">
    <property type="term" value="P:secondary metabolite biosynthetic process"/>
    <property type="evidence" value="ECO:0007669"/>
    <property type="project" value="TreeGrafter"/>
</dbReference>
<dbReference type="InterPro" id="IPR042099">
    <property type="entry name" value="ANL_N_sf"/>
</dbReference>
<dbReference type="EMBL" id="SPUK01000011">
    <property type="protein sequence ID" value="TQV93828.1"/>
    <property type="molecule type" value="Genomic_DNA"/>
</dbReference>
<accession>A0A545VSB4</accession>
<keyword evidence="3" id="KW-0436">Ligase</keyword>
<feature type="domain" description="Carrier" evidence="5">
    <location>
        <begin position="779"/>
        <end position="855"/>
    </location>
</feature>